<feature type="domain" description="ABC transmembrane type-1" evidence="9">
    <location>
        <begin position="76"/>
        <end position="258"/>
    </location>
</feature>
<comment type="subcellular location">
    <subcellularLocation>
        <location evidence="1 7">Cell membrane</location>
        <topology evidence="1 7">Multi-pass membrane protein</topology>
    </subcellularLocation>
</comment>
<dbReference type="RefSeq" id="WP_123303074.1">
    <property type="nucleotide sequence ID" value="NZ_RKHK01000001.1"/>
</dbReference>
<sequence>MNANPSTTRAESIWQRRLARSAKRLPAWETVAALAVGAVLWVILAHVTPPFVLPQLDVAIARVIEVFTDADQRWNWLVTIGRVMLGLVSAFVVGVVGGLLMAQSKRLTNILMPYLQIIQGIPSLAWVLIAATWFTEAEVRIWFLMLMVTLPGFVFQTRDSYQAIPQELRDMAKSLRPRRSRLDMFRTLTLPAITPGLLTAWRVNLGLGTRVVIIAEYAGTTIGVGIQMRSEQALLRMDGILAWTASLVIFVLIIQWLIERVERHLLRYRPGANTATATDADQPDQPLQPVGGPAGSDAGTPDRTSPTTFGGGSSR</sequence>
<feature type="transmembrane region" description="Helical" evidence="7">
    <location>
        <begin position="114"/>
        <end position="135"/>
    </location>
</feature>
<accession>A0A3N2BBA7</accession>
<evidence type="ECO:0000256" key="7">
    <source>
        <dbReference type="RuleBase" id="RU363032"/>
    </source>
</evidence>
<organism evidence="10 11">
    <name type="scientific">Bogoriella caseilytica</name>
    <dbReference type="NCBI Taxonomy" id="56055"/>
    <lineage>
        <taxon>Bacteria</taxon>
        <taxon>Bacillati</taxon>
        <taxon>Actinomycetota</taxon>
        <taxon>Actinomycetes</taxon>
        <taxon>Micrococcales</taxon>
        <taxon>Bogoriellaceae</taxon>
        <taxon>Bogoriella</taxon>
    </lineage>
</organism>
<dbReference type="OrthoDB" id="9796361at2"/>
<evidence type="ECO:0000256" key="3">
    <source>
        <dbReference type="ARBA" id="ARBA00022475"/>
    </source>
</evidence>
<name>A0A3N2BBA7_9MICO</name>
<keyword evidence="5 7" id="KW-1133">Transmembrane helix</keyword>
<dbReference type="EMBL" id="RKHK01000001">
    <property type="protein sequence ID" value="ROR72525.1"/>
    <property type="molecule type" value="Genomic_DNA"/>
</dbReference>
<keyword evidence="3" id="KW-1003">Cell membrane</keyword>
<dbReference type="SUPFAM" id="SSF161098">
    <property type="entry name" value="MetI-like"/>
    <property type="match status" value="1"/>
</dbReference>
<protein>
    <submittedName>
        <fullName evidence="10">ABC-type nitrate/sulfonate/bicarbonate transport system permease component</fullName>
    </submittedName>
</protein>
<evidence type="ECO:0000313" key="11">
    <source>
        <dbReference type="Proteomes" id="UP000280668"/>
    </source>
</evidence>
<keyword evidence="11" id="KW-1185">Reference proteome</keyword>
<feature type="transmembrane region" description="Helical" evidence="7">
    <location>
        <begin position="240"/>
        <end position="258"/>
    </location>
</feature>
<comment type="similarity">
    <text evidence="7">Belongs to the binding-protein-dependent transport system permease family.</text>
</comment>
<dbReference type="GO" id="GO:0055085">
    <property type="term" value="P:transmembrane transport"/>
    <property type="evidence" value="ECO:0007669"/>
    <property type="project" value="InterPro"/>
</dbReference>
<comment type="caution">
    <text evidence="10">The sequence shown here is derived from an EMBL/GenBank/DDBJ whole genome shotgun (WGS) entry which is preliminary data.</text>
</comment>
<keyword evidence="6 7" id="KW-0472">Membrane</keyword>
<evidence type="ECO:0000256" key="5">
    <source>
        <dbReference type="ARBA" id="ARBA00022989"/>
    </source>
</evidence>
<keyword evidence="4 7" id="KW-0812">Transmembrane</keyword>
<proteinExistence type="inferred from homology"/>
<dbReference type="PANTHER" id="PTHR30151">
    <property type="entry name" value="ALKANE SULFONATE ABC TRANSPORTER-RELATED, MEMBRANE SUBUNIT"/>
    <property type="match status" value="1"/>
</dbReference>
<evidence type="ECO:0000256" key="6">
    <source>
        <dbReference type="ARBA" id="ARBA00023136"/>
    </source>
</evidence>
<dbReference type="InterPro" id="IPR035906">
    <property type="entry name" value="MetI-like_sf"/>
</dbReference>
<gene>
    <name evidence="10" type="ORF">EDD31_0877</name>
</gene>
<keyword evidence="2 7" id="KW-0813">Transport</keyword>
<dbReference type="InterPro" id="IPR000515">
    <property type="entry name" value="MetI-like"/>
</dbReference>
<evidence type="ECO:0000259" key="9">
    <source>
        <dbReference type="PROSITE" id="PS50928"/>
    </source>
</evidence>
<dbReference type="GO" id="GO:0005886">
    <property type="term" value="C:plasma membrane"/>
    <property type="evidence" value="ECO:0007669"/>
    <property type="project" value="UniProtKB-SubCell"/>
</dbReference>
<evidence type="ECO:0000313" key="10">
    <source>
        <dbReference type="EMBL" id="ROR72525.1"/>
    </source>
</evidence>
<dbReference type="Proteomes" id="UP000280668">
    <property type="component" value="Unassembled WGS sequence"/>
</dbReference>
<dbReference type="Gene3D" id="1.10.3720.10">
    <property type="entry name" value="MetI-like"/>
    <property type="match status" value="1"/>
</dbReference>
<feature type="transmembrane region" description="Helical" evidence="7">
    <location>
        <begin position="141"/>
        <end position="161"/>
    </location>
</feature>
<evidence type="ECO:0000256" key="1">
    <source>
        <dbReference type="ARBA" id="ARBA00004651"/>
    </source>
</evidence>
<feature type="region of interest" description="Disordered" evidence="8">
    <location>
        <begin position="274"/>
        <end position="315"/>
    </location>
</feature>
<evidence type="ECO:0000256" key="8">
    <source>
        <dbReference type="SAM" id="MobiDB-lite"/>
    </source>
</evidence>
<evidence type="ECO:0000256" key="4">
    <source>
        <dbReference type="ARBA" id="ARBA00022692"/>
    </source>
</evidence>
<dbReference type="PANTHER" id="PTHR30151:SF0">
    <property type="entry name" value="ABC TRANSPORTER PERMEASE PROTEIN MJ0413-RELATED"/>
    <property type="match status" value="1"/>
</dbReference>
<reference evidence="10 11" key="1">
    <citation type="submission" date="2018-11" db="EMBL/GenBank/DDBJ databases">
        <title>Sequencing the genomes of 1000 actinobacteria strains.</title>
        <authorList>
            <person name="Klenk H.-P."/>
        </authorList>
    </citation>
    <scope>NUCLEOTIDE SEQUENCE [LARGE SCALE GENOMIC DNA]</scope>
    <source>
        <strain evidence="10 11">DSM 11294</strain>
    </source>
</reference>
<evidence type="ECO:0000256" key="2">
    <source>
        <dbReference type="ARBA" id="ARBA00022448"/>
    </source>
</evidence>
<feature type="transmembrane region" description="Helical" evidence="7">
    <location>
        <begin position="25"/>
        <end position="44"/>
    </location>
</feature>
<dbReference type="Pfam" id="PF00528">
    <property type="entry name" value="BPD_transp_1"/>
    <property type="match status" value="1"/>
</dbReference>
<dbReference type="AlphaFoldDB" id="A0A3N2BBA7"/>
<feature type="transmembrane region" description="Helical" evidence="7">
    <location>
        <begin position="83"/>
        <end position="102"/>
    </location>
</feature>
<dbReference type="PROSITE" id="PS50928">
    <property type="entry name" value="ABC_TM1"/>
    <property type="match status" value="1"/>
</dbReference>